<sequence>MTRRGMMGATAGLGVLSWGGPGRAEDDGGSIAARMDAAVEQAIIDADFSGALMLKRGDQVVYQRVVGQAERVFGAANRIDTRFNVASIGKMFTATAVLRLAEQGRVDLDAPVLRYLPDYPAPAIAGRITARQMLSHSSGVGNYWEAIAQKPSQAFVETRDFLPLIADQPLEFPPGARLGYSNGGYVILGLIVEALTGEAYADHIRRTIFEPLGMSGSGDWPLDLVVPNRADGYTRDNAVPGAWRNNLFVNQFRGGPAGGGYSTIEDLTTFVTALGDGRLLSPQMYATATTGLFDLGRARYGLGFMEETINGHRMVGNTGGHFGIAGEVWRYEDLGYTFAMLTNGEVDGYWSMNIAVKDILCGPSPASDAWRLGMAMTATARDDSVAAARALFDARPEGIQPRSVFEVEAAKARHRGNPEGAERIMQIAAIVEPPA</sequence>
<protein>
    <submittedName>
        <fullName evidence="2">Beta-lactamase family protein</fullName>
    </submittedName>
</protein>
<evidence type="ECO:0000313" key="2">
    <source>
        <dbReference type="EMBL" id="QTC88333.1"/>
    </source>
</evidence>
<dbReference type="Proteomes" id="UP000663942">
    <property type="component" value="Chromosome"/>
</dbReference>
<accession>A0ABX7SLH2</accession>
<dbReference type="InterPro" id="IPR001466">
    <property type="entry name" value="Beta-lactam-related"/>
</dbReference>
<feature type="domain" description="Beta-lactamase-related" evidence="1">
    <location>
        <begin position="47"/>
        <end position="346"/>
    </location>
</feature>
<dbReference type="SUPFAM" id="SSF56601">
    <property type="entry name" value="beta-lactamase/transpeptidase-like"/>
    <property type="match status" value="1"/>
</dbReference>
<name>A0ABX7SLH2_9CAUL</name>
<dbReference type="InterPro" id="IPR050491">
    <property type="entry name" value="AmpC-like"/>
</dbReference>
<organism evidence="2 3">
    <name type="scientific">Brevundimonas pondensis</name>
    <dbReference type="NCBI Taxonomy" id="2774189"/>
    <lineage>
        <taxon>Bacteria</taxon>
        <taxon>Pseudomonadati</taxon>
        <taxon>Pseudomonadota</taxon>
        <taxon>Alphaproteobacteria</taxon>
        <taxon>Caulobacterales</taxon>
        <taxon>Caulobacteraceae</taxon>
        <taxon>Brevundimonas</taxon>
    </lineage>
</organism>
<dbReference type="PANTHER" id="PTHR46825">
    <property type="entry name" value="D-ALANYL-D-ALANINE-CARBOXYPEPTIDASE/ENDOPEPTIDASE AMPH"/>
    <property type="match status" value="1"/>
</dbReference>
<evidence type="ECO:0000259" key="1">
    <source>
        <dbReference type="Pfam" id="PF00144"/>
    </source>
</evidence>
<gene>
    <name evidence="2" type="ORF">IFE19_02750</name>
</gene>
<proteinExistence type="predicted"/>
<evidence type="ECO:0000313" key="3">
    <source>
        <dbReference type="Proteomes" id="UP000663942"/>
    </source>
</evidence>
<dbReference type="PANTHER" id="PTHR46825:SF9">
    <property type="entry name" value="BETA-LACTAMASE-RELATED DOMAIN-CONTAINING PROTEIN"/>
    <property type="match status" value="1"/>
</dbReference>
<dbReference type="InterPro" id="IPR012338">
    <property type="entry name" value="Beta-lactam/transpept-like"/>
</dbReference>
<dbReference type="Pfam" id="PF00144">
    <property type="entry name" value="Beta-lactamase"/>
    <property type="match status" value="1"/>
</dbReference>
<dbReference type="RefSeq" id="WP_207825454.1">
    <property type="nucleotide sequence ID" value="NZ_CP062006.1"/>
</dbReference>
<dbReference type="EMBL" id="CP062006">
    <property type="protein sequence ID" value="QTC88333.1"/>
    <property type="molecule type" value="Genomic_DNA"/>
</dbReference>
<reference evidence="2 3" key="1">
    <citation type="submission" date="2020-09" db="EMBL/GenBank/DDBJ databases">
        <title>Brevundimonas sp. LVF1 isolated from an oligotrophic pond in Goettingen, Germany.</title>
        <authorList>
            <person name="Friedrich I."/>
            <person name="Klassen A."/>
            <person name="Neubauer H."/>
            <person name="Schneider D."/>
            <person name="Hertel R."/>
            <person name="Daniel R."/>
        </authorList>
    </citation>
    <scope>NUCLEOTIDE SEQUENCE [LARGE SCALE GENOMIC DNA]</scope>
    <source>
        <strain evidence="2 3">LVF1</strain>
    </source>
</reference>
<dbReference type="Gene3D" id="3.40.710.10">
    <property type="entry name" value="DD-peptidase/beta-lactamase superfamily"/>
    <property type="match status" value="1"/>
</dbReference>
<keyword evidence="3" id="KW-1185">Reference proteome</keyword>